<gene>
    <name evidence="1" type="ORF">ACIKP7_09545</name>
</gene>
<proteinExistence type="predicted"/>
<organism evidence="1 2">
    <name type="scientific">Pseudomonas caricapapayae</name>
    <dbReference type="NCBI Taxonomy" id="46678"/>
    <lineage>
        <taxon>Bacteria</taxon>
        <taxon>Pseudomonadati</taxon>
        <taxon>Pseudomonadota</taxon>
        <taxon>Gammaproteobacteria</taxon>
        <taxon>Pseudomonadales</taxon>
        <taxon>Pseudomonadaceae</taxon>
        <taxon>Pseudomonas</taxon>
    </lineage>
</organism>
<comment type="caution">
    <text evidence="1">The sequence shown here is derived from an EMBL/GenBank/DDBJ whole genome shotgun (WGS) entry which is preliminary data.</text>
</comment>
<dbReference type="Proteomes" id="UP001615411">
    <property type="component" value="Unassembled WGS sequence"/>
</dbReference>
<dbReference type="EMBL" id="JBIUGF010000022">
    <property type="protein sequence ID" value="MFJ1338367.1"/>
    <property type="molecule type" value="Genomic_DNA"/>
</dbReference>
<reference evidence="1" key="1">
    <citation type="submission" date="2024-10" db="EMBL/GenBank/DDBJ databases">
        <title>Aeromonas and Pseudomonas from the Cagarras Archipelago, Rio de Janeiro, Brazil.</title>
        <authorList>
            <person name="Canellas A.L.B."/>
            <person name="Laport M.S."/>
        </authorList>
    </citation>
    <scope>NUCLEOTIDE SEQUENCE</scope>
    <source>
        <strain evidence="1">ACP-7</strain>
    </source>
</reference>
<keyword evidence="2" id="KW-1185">Reference proteome</keyword>
<evidence type="ECO:0000313" key="2">
    <source>
        <dbReference type="Proteomes" id="UP001615411"/>
    </source>
</evidence>
<evidence type="ECO:0000313" key="1">
    <source>
        <dbReference type="EMBL" id="MFJ1338367.1"/>
    </source>
</evidence>
<protein>
    <submittedName>
        <fullName evidence="1">Lipopolysaccharide assembly protein LapA domain-containing protein</fullName>
    </submittedName>
</protein>
<sequence length="79" mass="8559">MRNLKRALVVLFVLMLAMLVLFFVLENQQAVALVMFGWSAPAMPVAVPVLVALLVGLAIGPLLGVYGVVRSKRRVRASP</sequence>
<name>A0ACC7LU06_9PSED</name>
<accession>A0ACC7LU06</accession>